<gene>
    <name evidence="13" type="ORF">V0R53_11370</name>
</gene>
<comment type="similarity">
    <text evidence="9">Belongs to the methyl-accepting chemotaxis (MCP) protein family.</text>
</comment>
<evidence type="ECO:0000256" key="3">
    <source>
        <dbReference type="ARBA" id="ARBA00022481"/>
    </source>
</evidence>
<dbReference type="AlphaFoldDB" id="A0AB35WUN6"/>
<dbReference type="PANTHER" id="PTHR32089:SF120">
    <property type="entry name" value="METHYL-ACCEPTING CHEMOTAXIS PROTEIN TLPQ"/>
    <property type="match status" value="1"/>
</dbReference>
<evidence type="ECO:0000256" key="4">
    <source>
        <dbReference type="ARBA" id="ARBA00022500"/>
    </source>
</evidence>
<dbReference type="InterPro" id="IPR024478">
    <property type="entry name" value="HlyB_4HB_MCP"/>
</dbReference>
<dbReference type="Gene3D" id="1.10.287.950">
    <property type="entry name" value="Methyl-accepting chemotaxis protein"/>
    <property type="match status" value="1"/>
</dbReference>
<dbReference type="Pfam" id="PF12729">
    <property type="entry name" value="4HB_MCP_1"/>
    <property type="match status" value="1"/>
</dbReference>
<keyword evidence="2" id="KW-1003">Cell membrane</keyword>
<evidence type="ECO:0000256" key="8">
    <source>
        <dbReference type="ARBA" id="ARBA00023224"/>
    </source>
</evidence>
<feature type="domain" description="Methyl-accepting transducer" evidence="12">
    <location>
        <begin position="266"/>
        <end position="502"/>
    </location>
</feature>
<evidence type="ECO:0000256" key="11">
    <source>
        <dbReference type="SAM" id="Phobius"/>
    </source>
</evidence>
<evidence type="ECO:0000256" key="10">
    <source>
        <dbReference type="PROSITE-ProRule" id="PRU00284"/>
    </source>
</evidence>
<sequence length="545" mass="59632">MKSSVKVRMLISAFSLLLALVLVGAFLLRQLDISNDQFERLYVEDLQVVDVVGEVDGLLTRININMLRMVAFNDEKLVKQWKLENEFSFQKIEQQLETFVSHRPDDPDIRELISGYEKFHEGMLTQTEGIVAKDSSRDNERVRTAARQNANLVFGKLQDIRNAARKRAVQRSEQQQHDAEYARMLAVLIALIGGSVAGLIALLNTRSIMREIGGEPREVAEIARAISRGDLREVARRTSENDESVIAAVVSMQAQLRNTLLQILNYAHQLASAAQELNRSTGESTHALQVQSGEIDQVATAITEMSCAAEEVARNAESTAQVSQLASVSSGTGMESVRRTVEVVDSMNNGVQESGRIIEALAGRSHEIGKVVDVIRGLAEQTNLLALNAAIEAARAGEAGRGFAVVADEVRALAHRTQASTQEIEALIAGVQNGTQHALDAMRTSTIRAEETLQVAKTASDAFHEISEAVSKIEQLNLVIASAAGEQAHVAREVDRSVVKVRDLSLRSTSEAARNSQASDELTRLAGSLNEIVRRFELEPRAEQS</sequence>
<evidence type="ECO:0000256" key="1">
    <source>
        <dbReference type="ARBA" id="ARBA00004651"/>
    </source>
</evidence>
<dbReference type="SUPFAM" id="SSF58104">
    <property type="entry name" value="Methyl-accepting chemotaxis protein (MCP) signaling domain"/>
    <property type="match status" value="1"/>
</dbReference>
<dbReference type="PRINTS" id="PR00260">
    <property type="entry name" value="CHEMTRNSDUCR"/>
</dbReference>
<dbReference type="SMART" id="SM00283">
    <property type="entry name" value="MA"/>
    <property type="match status" value="1"/>
</dbReference>
<evidence type="ECO:0000313" key="13">
    <source>
        <dbReference type="EMBL" id="MEE1866994.1"/>
    </source>
</evidence>
<dbReference type="GO" id="GO:0004888">
    <property type="term" value="F:transmembrane signaling receptor activity"/>
    <property type="evidence" value="ECO:0007669"/>
    <property type="project" value="InterPro"/>
</dbReference>
<evidence type="ECO:0000256" key="6">
    <source>
        <dbReference type="ARBA" id="ARBA00022989"/>
    </source>
</evidence>
<evidence type="ECO:0000259" key="12">
    <source>
        <dbReference type="PROSITE" id="PS50111"/>
    </source>
</evidence>
<accession>A0AB35WUN6</accession>
<protein>
    <submittedName>
        <fullName evidence="13">Methyl-accepting chemotaxis protein</fullName>
    </submittedName>
</protein>
<keyword evidence="4" id="KW-0145">Chemotaxis</keyword>
<keyword evidence="3" id="KW-0488">Methylation</keyword>
<evidence type="ECO:0000256" key="9">
    <source>
        <dbReference type="ARBA" id="ARBA00029447"/>
    </source>
</evidence>
<feature type="transmembrane region" description="Helical" evidence="11">
    <location>
        <begin position="181"/>
        <end position="203"/>
    </location>
</feature>
<keyword evidence="6 11" id="KW-1133">Transmembrane helix</keyword>
<organism evidence="13 14">
    <name type="scientific">Pseudomonas auratipiscis</name>
    <dbReference type="NCBI Taxonomy" id="3115853"/>
    <lineage>
        <taxon>Bacteria</taxon>
        <taxon>Pseudomonadati</taxon>
        <taxon>Pseudomonadota</taxon>
        <taxon>Gammaproteobacteria</taxon>
        <taxon>Pseudomonadales</taxon>
        <taxon>Pseudomonadaceae</taxon>
        <taxon>Pseudomonas</taxon>
    </lineage>
</organism>
<dbReference type="InterPro" id="IPR004089">
    <property type="entry name" value="MCPsignal_dom"/>
</dbReference>
<comment type="caution">
    <text evidence="13">The sequence shown here is derived from an EMBL/GenBank/DDBJ whole genome shotgun (WGS) entry which is preliminary data.</text>
</comment>
<dbReference type="GO" id="GO:0006935">
    <property type="term" value="P:chemotaxis"/>
    <property type="evidence" value="ECO:0007669"/>
    <property type="project" value="UniProtKB-KW"/>
</dbReference>
<dbReference type="Pfam" id="PF00015">
    <property type="entry name" value="MCPsignal"/>
    <property type="match status" value="1"/>
</dbReference>
<keyword evidence="7 11" id="KW-0472">Membrane</keyword>
<evidence type="ECO:0000313" key="14">
    <source>
        <dbReference type="Proteomes" id="UP001307839"/>
    </source>
</evidence>
<evidence type="ECO:0000256" key="2">
    <source>
        <dbReference type="ARBA" id="ARBA00022475"/>
    </source>
</evidence>
<dbReference type="Proteomes" id="UP001307839">
    <property type="component" value="Unassembled WGS sequence"/>
</dbReference>
<comment type="subcellular location">
    <subcellularLocation>
        <location evidence="1">Cell membrane</location>
        <topology evidence="1">Multi-pass membrane protein</topology>
    </subcellularLocation>
</comment>
<dbReference type="GO" id="GO:0005886">
    <property type="term" value="C:plasma membrane"/>
    <property type="evidence" value="ECO:0007669"/>
    <property type="project" value="UniProtKB-SubCell"/>
</dbReference>
<dbReference type="FunFam" id="1.10.287.950:FF:000001">
    <property type="entry name" value="Methyl-accepting chemotaxis sensory transducer"/>
    <property type="match status" value="1"/>
</dbReference>
<proteinExistence type="inferred from homology"/>
<keyword evidence="5 11" id="KW-0812">Transmembrane</keyword>
<dbReference type="PROSITE" id="PS50111">
    <property type="entry name" value="CHEMOTAXIS_TRANSDUC_2"/>
    <property type="match status" value="1"/>
</dbReference>
<dbReference type="InterPro" id="IPR004090">
    <property type="entry name" value="Chemotax_Me-accpt_rcpt"/>
</dbReference>
<keyword evidence="8 10" id="KW-0807">Transducer</keyword>
<keyword evidence="14" id="KW-1185">Reference proteome</keyword>
<evidence type="ECO:0000256" key="7">
    <source>
        <dbReference type="ARBA" id="ARBA00023136"/>
    </source>
</evidence>
<evidence type="ECO:0000256" key="5">
    <source>
        <dbReference type="ARBA" id="ARBA00022692"/>
    </source>
</evidence>
<dbReference type="GO" id="GO:0007165">
    <property type="term" value="P:signal transduction"/>
    <property type="evidence" value="ECO:0007669"/>
    <property type="project" value="UniProtKB-KW"/>
</dbReference>
<reference evidence="13 14" key="1">
    <citation type="submission" date="2024-01" db="EMBL/GenBank/DDBJ databases">
        <title>Unpublished Manusciprt.</title>
        <authorList>
            <person name="Duman M."/>
            <person name="Valdes E.G."/>
            <person name="Ajmi N."/>
            <person name="Altun S."/>
            <person name="Saticioglu I.B."/>
        </authorList>
    </citation>
    <scope>NUCLEOTIDE SEQUENCE [LARGE SCALE GENOMIC DNA]</scope>
    <source>
        <strain evidence="13 14">120P</strain>
    </source>
</reference>
<dbReference type="EMBL" id="JAZDQP010000007">
    <property type="protein sequence ID" value="MEE1866994.1"/>
    <property type="molecule type" value="Genomic_DNA"/>
</dbReference>
<dbReference type="CDD" id="cd11386">
    <property type="entry name" value="MCP_signal"/>
    <property type="match status" value="1"/>
</dbReference>
<dbReference type="PANTHER" id="PTHR32089">
    <property type="entry name" value="METHYL-ACCEPTING CHEMOTAXIS PROTEIN MCPB"/>
    <property type="match status" value="1"/>
</dbReference>
<name>A0AB35WUN6_9PSED</name>